<protein>
    <submittedName>
        <fullName evidence="5">Basic helix-loop-helix and HMG box domain-containing protein 1</fullName>
    </submittedName>
</protein>
<dbReference type="PANTHER" id="PTHR47658:SF1">
    <property type="entry name" value="MEIOSIS INITIATOR PROTEIN"/>
    <property type="match status" value="1"/>
</dbReference>
<feature type="domain" description="HMG box" evidence="4">
    <location>
        <begin position="318"/>
        <end position="386"/>
    </location>
</feature>
<name>A0A8J6GB38_MICOH</name>
<dbReference type="GO" id="GO:0005634">
    <property type="term" value="C:nucleus"/>
    <property type="evidence" value="ECO:0007669"/>
    <property type="project" value="UniProtKB-UniRule"/>
</dbReference>
<dbReference type="SUPFAM" id="SSF47459">
    <property type="entry name" value="HLH, helix-loop-helix DNA-binding domain"/>
    <property type="match status" value="1"/>
</dbReference>
<proteinExistence type="predicted"/>
<organism evidence="5 6">
    <name type="scientific">Microtus ochrogaster</name>
    <name type="common">Prairie vole</name>
    <dbReference type="NCBI Taxonomy" id="79684"/>
    <lineage>
        <taxon>Eukaryota</taxon>
        <taxon>Metazoa</taxon>
        <taxon>Chordata</taxon>
        <taxon>Craniata</taxon>
        <taxon>Vertebrata</taxon>
        <taxon>Euteleostomi</taxon>
        <taxon>Mammalia</taxon>
        <taxon>Eutheria</taxon>
        <taxon>Euarchontoglires</taxon>
        <taxon>Glires</taxon>
        <taxon>Rodentia</taxon>
        <taxon>Myomorpha</taxon>
        <taxon>Muroidea</taxon>
        <taxon>Cricetidae</taxon>
        <taxon>Arvicolinae</taxon>
        <taxon>Microtus</taxon>
    </lineage>
</organism>
<dbReference type="SMART" id="SM00398">
    <property type="entry name" value="HMG"/>
    <property type="match status" value="1"/>
</dbReference>
<keyword evidence="1 2" id="KW-0539">Nucleus</keyword>
<accession>A0A8J6GB38</accession>
<dbReference type="Proteomes" id="UP000710432">
    <property type="component" value="Unassembled WGS sequence"/>
</dbReference>
<dbReference type="EMBL" id="JAATJU010023499">
    <property type="protein sequence ID" value="KAH0507601.1"/>
    <property type="molecule type" value="Genomic_DNA"/>
</dbReference>
<evidence type="ECO:0000313" key="6">
    <source>
        <dbReference type="Proteomes" id="UP000710432"/>
    </source>
</evidence>
<dbReference type="GO" id="GO:0003677">
    <property type="term" value="F:DNA binding"/>
    <property type="evidence" value="ECO:0007669"/>
    <property type="project" value="UniProtKB-UniRule"/>
</dbReference>
<keyword evidence="2" id="KW-0238">DNA-binding</keyword>
<dbReference type="InterPro" id="IPR009071">
    <property type="entry name" value="HMG_box_dom"/>
</dbReference>
<dbReference type="GO" id="GO:0046983">
    <property type="term" value="F:protein dimerization activity"/>
    <property type="evidence" value="ECO:0007669"/>
    <property type="project" value="InterPro"/>
</dbReference>
<feature type="DNA-binding region" description="HMG box" evidence="2">
    <location>
        <begin position="318"/>
        <end position="386"/>
    </location>
</feature>
<reference evidence="5" key="1">
    <citation type="submission" date="2020-03" db="EMBL/GenBank/DDBJ databases">
        <title>Studies in the Genomics of Life Span.</title>
        <authorList>
            <person name="Glass D."/>
        </authorList>
    </citation>
    <scope>NUCLEOTIDE SEQUENCE</scope>
    <source>
        <strain evidence="5">LTLLF</strain>
        <tissue evidence="5">Muscle</tissue>
    </source>
</reference>
<evidence type="ECO:0000256" key="3">
    <source>
        <dbReference type="SAM" id="MobiDB-lite"/>
    </source>
</evidence>
<dbReference type="CDD" id="cd21977">
    <property type="entry name" value="HMG-box_BHMG1"/>
    <property type="match status" value="1"/>
</dbReference>
<dbReference type="SUPFAM" id="SSF47095">
    <property type="entry name" value="HMG-box"/>
    <property type="match status" value="1"/>
</dbReference>
<sequence>MQGPGTRQVTLTASEELKPENCTQSIEPLVLRTVPWYYENRAIWRAEASLPTILWNLVEDLATYGVNPKSARKDKKNHTNKLRELALLIPVTMTTRNKKHTKKEILLRVLHYIHYLQRCIDVVQALLKLHNSDSKGGFVGSPLASESSQSNTWHETNYLSEILGLSSSLFSSPSKILPDHVLEDETYFLTEGLLEPLPAACELEDPQEKVQDTPTAPPNFQSSVSLDHCYLSLSENTKVLSSCSSSSESTDTESLWGQEQANHVGLQTPSDEDRDYTWTPTRQSSGLPVAGKKTKKVQASQGSGKLKESRKACPGQVKKKCVNGFIMFCRMNRKHYIRAWPGIASTAATKDLAQLWREMTLEERRPYCTKARRFSRQHNRIVKRESSSSEDDDGETPKPFYQLMADRVQVPLALALLPSPHCQ</sequence>
<feature type="region of interest" description="Disordered" evidence="3">
    <location>
        <begin position="251"/>
        <end position="311"/>
    </location>
</feature>
<evidence type="ECO:0000313" key="5">
    <source>
        <dbReference type="EMBL" id="KAH0507601.1"/>
    </source>
</evidence>
<feature type="region of interest" description="Disordered" evidence="3">
    <location>
        <begin position="378"/>
        <end position="398"/>
    </location>
</feature>
<dbReference type="InterPro" id="IPR036910">
    <property type="entry name" value="HMG_box_dom_sf"/>
</dbReference>
<dbReference type="PROSITE" id="PS50118">
    <property type="entry name" value="HMG_BOX_2"/>
    <property type="match status" value="1"/>
</dbReference>
<dbReference type="Pfam" id="PF00505">
    <property type="entry name" value="HMG_box"/>
    <property type="match status" value="1"/>
</dbReference>
<gene>
    <name evidence="5" type="ORF">LTLLF_168055</name>
</gene>
<evidence type="ECO:0000256" key="1">
    <source>
        <dbReference type="ARBA" id="ARBA00023242"/>
    </source>
</evidence>
<dbReference type="AlphaFoldDB" id="A0A8J6GB38"/>
<feature type="compositionally biased region" description="Polar residues" evidence="3">
    <location>
        <begin position="255"/>
        <end position="269"/>
    </location>
</feature>
<comment type="caution">
    <text evidence="5">The sequence shown here is derived from an EMBL/GenBank/DDBJ whole genome shotgun (WGS) entry which is preliminary data.</text>
</comment>
<dbReference type="Gene3D" id="1.10.30.10">
    <property type="entry name" value="High mobility group box domain"/>
    <property type="match status" value="1"/>
</dbReference>
<evidence type="ECO:0000256" key="2">
    <source>
        <dbReference type="PROSITE-ProRule" id="PRU00267"/>
    </source>
</evidence>
<evidence type="ECO:0000259" key="4">
    <source>
        <dbReference type="PROSITE" id="PS50118"/>
    </source>
</evidence>
<dbReference type="PANTHER" id="PTHR47658">
    <property type="entry name" value="HIGH MOBILITY GROUP B PROTEIN 12-RELATED"/>
    <property type="match status" value="1"/>
</dbReference>
<dbReference type="InterPro" id="IPR036638">
    <property type="entry name" value="HLH_DNA-bd_sf"/>
</dbReference>